<proteinExistence type="predicted"/>
<dbReference type="CDD" id="cd12148">
    <property type="entry name" value="fungal_TF_MHR"/>
    <property type="match status" value="1"/>
</dbReference>
<reference evidence="8 9" key="1">
    <citation type="submission" date="2019-07" db="EMBL/GenBank/DDBJ databases">
        <title>Venturia inaequalis Genome Resource.</title>
        <authorList>
            <person name="Lichtner F.J."/>
        </authorList>
    </citation>
    <scope>NUCLEOTIDE SEQUENCE [LARGE SCALE GENOMIC DNA]</scope>
    <source>
        <strain evidence="8 9">DMI_063113</strain>
    </source>
</reference>
<dbReference type="InterPro" id="IPR036864">
    <property type="entry name" value="Zn2-C6_fun-type_DNA-bd_sf"/>
</dbReference>
<dbReference type="EMBL" id="WNWR01000146">
    <property type="protein sequence ID" value="KAE9990227.1"/>
    <property type="molecule type" value="Genomic_DNA"/>
</dbReference>
<keyword evidence="4" id="KW-0804">Transcription</keyword>
<dbReference type="SMART" id="SM00906">
    <property type="entry name" value="Fungal_trans"/>
    <property type="match status" value="1"/>
</dbReference>
<dbReference type="AlphaFoldDB" id="A0A8H3VHI4"/>
<dbReference type="InterPro" id="IPR007219">
    <property type="entry name" value="XnlR_reg_dom"/>
</dbReference>
<dbReference type="CDD" id="cd00067">
    <property type="entry name" value="GAL4"/>
    <property type="match status" value="1"/>
</dbReference>
<comment type="caution">
    <text evidence="8">The sequence shown here is derived from an EMBL/GenBank/DDBJ whole genome shotgun (WGS) entry which is preliminary data.</text>
</comment>
<keyword evidence="2" id="KW-0479">Metal-binding</keyword>
<dbReference type="GO" id="GO:0000981">
    <property type="term" value="F:DNA-binding transcription factor activity, RNA polymerase II-specific"/>
    <property type="evidence" value="ECO:0007669"/>
    <property type="project" value="InterPro"/>
</dbReference>
<evidence type="ECO:0000259" key="7">
    <source>
        <dbReference type="PROSITE" id="PS50048"/>
    </source>
</evidence>
<sequence>MSSSALGQQASPASNLSPQSEEGWSEESDGQVEADGSRKRRRTTRPLSVSCETCKQRKVKCDRGQPACGWCMKNSQRCEYKERKKPGLRAGYGRELEAKLAEQAAMIEQMRDVLNRHEGAITLLSNASLSPAQTSSQGVNFFRPSSAQTPHVPRPETALFLQKANTYPSTHSPFTPEFPGLRDRRTSSISHSSNAFQAQIPTDSVNNAGVPGIPSTSRDLYNQPNPTVQSPTLALPESKSSAATSVPMSSQPEFPDHDLCYQLVDHYFKHVNKWCPILHRKSTIDLLFGPSPLQEEERVLMHAIIATTLRFSADRRLTEDFRQKQHTISKERVQLYGMEHSSVRALQALVILTLDFIGDSNGPPGWNMLALIVRQVVQLGLAVESTSLSISPLYPSIYTLRATILPEPRDFIEDESRRRLFWIVYLLDRYATIATAFEFTLDEKEIDRRLPCREDLYNNNHTVETRWFKTSERSDYSFDRPENLGSFSYYIEVLGILSKIHQFLKEPVDIGALSDVECWQKRYRELDTELQTWKYNLPQEYGNMSRVFNPASKNKVVNCGWIMLHATFYTTVIRLHSSAAYPTTRSPIFTPSYSAAQRCQTAVDNISVLSTYVKNADMLNQLGPPFAFSLWVAARVVLVHGCTIDHRVSPVINPLVESLREMGRCWKVADRYAGLLQRVLDEYRESERAPGMETPNTVKILADMRRTAFDLDSLISRQPKPLNSGNVRFAATPVRTPAPTDLEYLDVFDFFNLPRLPPSVGGQVADGHGTSVGAGTNMEQPQPVDNGGMNSLNEFNITNFMFDASTDWLGS</sequence>
<dbReference type="Pfam" id="PF00172">
    <property type="entry name" value="Zn_clus"/>
    <property type="match status" value="1"/>
</dbReference>
<feature type="region of interest" description="Disordered" evidence="6">
    <location>
        <begin position="202"/>
        <end position="249"/>
    </location>
</feature>
<evidence type="ECO:0000256" key="4">
    <source>
        <dbReference type="ARBA" id="ARBA00023163"/>
    </source>
</evidence>
<dbReference type="PROSITE" id="PS00463">
    <property type="entry name" value="ZN2_CY6_FUNGAL_1"/>
    <property type="match status" value="1"/>
</dbReference>
<feature type="compositionally biased region" description="Polar residues" evidence="6">
    <location>
        <begin position="1"/>
        <end position="22"/>
    </location>
</feature>
<evidence type="ECO:0000313" key="8">
    <source>
        <dbReference type="EMBL" id="KAE9990227.1"/>
    </source>
</evidence>
<keyword evidence="9" id="KW-1185">Reference proteome</keyword>
<dbReference type="SUPFAM" id="SSF57701">
    <property type="entry name" value="Zn2/Cys6 DNA-binding domain"/>
    <property type="match status" value="1"/>
</dbReference>
<dbReference type="GO" id="GO:0006351">
    <property type="term" value="P:DNA-templated transcription"/>
    <property type="evidence" value="ECO:0007669"/>
    <property type="project" value="InterPro"/>
</dbReference>
<accession>A0A8H3VHI4</accession>
<evidence type="ECO:0000256" key="2">
    <source>
        <dbReference type="ARBA" id="ARBA00022723"/>
    </source>
</evidence>
<gene>
    <name evidence="8" type="ORF">EG327_001654</name>
</gene>
<dbReference type="Gene3D" id="4.10.240.10">
    <property type="entry name" value="Zn(2)-C6 fungal-type DNA-binding domain"/>
    <property type="match status" value="1"/>
</dbReference>
<feature type="compositionally biased region" description="Acidic residues" evidence="6">
    <location>
        <begin position="23"/>
        <end position="32"/>
    </location>
</feature>
<evidence type="ECO:0000256" key="6">
    <source>
        <dbReference type="SAM" id="MobiDB-lite"/>
    </source>
</evidence>
<dbReference type="SMART" id="SM00066">
    <property type="entry name" value="GAL4"/>
    <property type="match status" value="1"/>
</dbReference>
<evidence type="ECO:0000256" key="5">
    <source>
        <dbReference type="ARBA" id="ARBA00023242"/>
    </source>
</evidence>
<evidence type="ECO:0000256" key="1">
    <source>
        <dbReference type="ARBA" id="ARBA00004123"/>
    </source>
</evidence>
<feature type="compositionally biased region" description="Polar residues" evidence="6">
    <location>
        <begin position="214"/>
        <end position="249"/>
    </location>
</feature>
<dbReference type="PANTHER" id="PTHR47338">
    <property type="entry name" value="ZN(II)2CYS6 TRANSCRIPTION FACTOR (EUROFUNG)-RELATED"/>
    <property type="match status" value="1"/>
</dbReference>
<dbReference type="Pfam" id="PF04082">
    <property type="entry name" value="Fungal_trans"/>
    <property type="match status" value="1"/>
</dbReference>
<name>A0A8H3VHI4_VENIN</name>
<comment type="subcellular location">
    <subcellularLocation>
        <location evidence="1">Nucleus</location>
    </subcellularLocation>
</comment>
<keyword evidence="5" id="KW-0539">Nucleus</keyword>
<evidence type="ECO:0000256" key="3">
    <source>
        <dbReference type="ARBA" id="ARBA00023015"/>
    </source>
</evidence>
<feature type="region of interest" description="Disordered" evidence="6">
    <location>
        <begin position="1"/>
        <end position="47"/>
    </location>
</feature>
<organism evidence="8 9">
    <name type="scientific">Venturia inaequalis</name>
    <name type="common">Apple scab fungus</name>
    <dbReference type="NCBI Taxonomy" id="5025"/>
    <lineage>
        <taxon>Eukaryota</taxon>
        <taxon>Fungi</taxon>
        <taxon>Dikarya</taxon>
        <taxon>Ascomycota</taxon>
        <taxon>Pezizomycotina</taxon>
        <taxon>Dothideomycetes</taxon>
        <taxon>Pleosporomycetidae</taxon>
        <taxon>Venturiales</taxon>
        <taxon>Venturiaceae</taxon>
        <taxon>Venturia</taxon>
    </lineage>
</organism>
<dbReference type="Proteomes" id="UP000490939">
    <property type="component" value="Unassembled WGS sequence"/>
</dbReference>
<dbReference type="InterPro" id="IPR050815">
    <property type="entry name" value="TF_fung"/>
</dbReference>
<dbReference type="InterPro" id="IPR001138">
    <property type="entry name" value="Zn2Cys6_DnaBD"/>
</dbReference>
<keyword evidence="3" id="KW-0805">Transcription regulation</keyword>
<feature type="domain" description="Zn(2)-C6 fungal-type" evidence="7">
    <location>
        <begin position="50"/>
        <end position="80"/>
    </location>
</feature>
<dbReference type="PANTHER" id="PTHR47338:SF28">
    <property type="entry name" value="C6 TRANSCRIPTION FACTOR"/>
    <property type="match status" value="1"/>
</dbReference>
<dbReference type="GO" id="GO:0005634">
    <property type="term" value="C:nucleus"/>
    <property type="evidence" value="ECO:0007669"/>
    <property type="project" value="UniProtKB-SubCell"/>
</dbReference>
<dbReference type="GO" id="GO:0008270">
    <property type="term" value="F:zinc ion binding"/>
    <property type="evidence" value="ECO:0007669"/>
    <property type="project" value="InterPro"/>
</dbReference>
<dbReference type="PROSITE" id="PS50048">
    <property type="entry name" value="ZN2_CY6_FUNGAL_2"/>
    <property type="match status" value="1"/>
</dbReference>
<protein>
    <recommendedName>
        <fullName evidence="7">Zn(2)-C6 fungal-type domain-containing protein</fullName>
    </recommendedName>
</protein>
<feature type="region of interest" description="Disordered" evidence="6">
    <location>
        <begin position="170"/>
        <end position="190"/>
    </location>
</feature>
<dbReference type="GO" id="GO:0003677">
    <property type="term" value="F:DNA binding"/>
    <property type="evidence" value="ECO:0007669"/>
    <property type="project" value="InterPro"/>
</dbReference>
<evidence type="ECO:0000313" key="9">
    <source>
        <dbReference type="Proteomes" id="UP000490939"/>
    </source>
</evidence>